<dbReference type="SUPFAM" id="SSF48403">
    <property type="entry name" value="Ankyrin repeat"/>
    <property type="match status" value="1"/>
</dbReference>
<dbReference type="InterPro" id="IPR052050">
    <property type="entry name" value="SecEffector_AnkRepeat"/>
</dbReference>
<organism evidence="1 2">
    <name type="scientific">Aphanomyces astaci</name>
    <name type="common">Crayfish plague agent</name>
    <dbReference type="NCBI Taxonomy" id="112090"/>
    <lineage>
        <taxon>Eukaryota</taxon>
        <taxon>Sar</taxon>
        <taxon>Stramenopiles</taxon>
        <taxon>Oomycota</taxon>
        <taxon>Saprolegniomycetes</taxon>
        <taxon>Saprolegniales</taxon>
        <taxon>Verrucalvaceae</taxon>
        <taxon>Aphanomyces</taxon>
    </lineage>
</organism>
<sequence>MHAASSVLSSHDLVLSIGQFQLGVFFLDSPITQLTHVAPDLRAVPAVADFFQHAFHDKFERWLGIHGVPGVTRLLSTTSATPRLVIVAYAAWVGSLPLLRFLLAKLSTSMISSPQNSTTLLDLAATQGHMHVVTFLHARPGQRASTAAMNGAAANGHLDVIQFLHTHRSEGCTTEAMDGASERGHLEVIEWLSRVREARCTVRALDAAATGGHLDVVRFLVTEFGVLCSVSALLAAACAGHDGVVRLLWSHLLDKESARHTVLVQARLAGHEQHVTQLLAAM</sequence>
<dbReference type="Gene3D" id="1.25.40.20">
    <property type="entry name" value="Ankyrin repeat-containing domain"/>
    <property type="match status" value="2"/>
</dbReference>
<gene>
    <name evidence="1" type="ORF">DYB25_009884</name>
</gene>
<reference evidence="1 2" key="1">
    <citation type="submission" date="2018-08" db="EMBL/GenBank/DDBJ databases">
        <title>Aphanomyces genome sequencing and annotation.</title>
        <authorList>
            <person name="Minardi D."/>
            <person name="Oidtmann B."/>
            <person name="Van Der Giezen M."/>
            <person name="Studholme D.J."/>
        </authorList>
    </citation>
    <scope>NUCLEOTIDE SEQUENCE [LARGE SCALE GENOMIC DNA]</scope>
    <source>
        <strain evidence="1 2">Yx</strain>
    </source>
</reference>
<accession>A0A397AE54</accession>
<dbReference type="Proteomes" id="UP000266239">
    <property type="component" value="Unassembled WGS sequence"/>
</dbReference>
<dbReference type="EMBL" id="QUTA01007695">
    <property type="protein sequence ID" value="RHY06123.1"/>
    <property type="molecule type" value="Genomic_DNA"/>
</dbReference>
<dbReference type="PANTHER" id="PTHR46586:SF3">
    <property type="entry name" value="ANKYRIN REPEAT-CONTAINING PROTEIN"/>
    <property type="match status" value="1"/>
</dbReference>
<comment type="caution">
    <text evidence="1">The sequence shown here is derived from an EMBL/GenBank/DDBJ whole genome shotgun (WGS) entry which is preliminary data.</text>
</comment>
<dbReference type="PANTHER" id="PTHR46586">
    <property type="entry name" value="ANKYRIN REPEAT-CONTAINING PROTEIN"/>
    <property type="match status" value="1"/>
</dbReference>
<name>A0A397AE54_APHAT</name>
<evidence type="ECO:0000313" key="1">
    <source>
        <dbReference type="EMBL" id="RHY06123.1"/>
    </source>
</evidence>
<dbReference type="VEuPathDB" id="FungiDB:H257_10255"/>
<dbReference type="InterPro" id="IPR036770">
    <property type="entry name" value="Ankyrin_rpt-contain_sf"/>
</dbReference>
<protein>
    <submittedName>
        <fullName evidence="1">Uncharacterized protein</fullName>
    </submittedName>
</protein>
<dbReference type="AlphaFoldDB" id="A0A397AE54"/>
<proteinExistence type="predicted"/>
<evidence type="ECO:0000313" key="2">
    <source>
        <dbReference type="Proteomes" id="UP000266239"/>
    </source>
</evidence>